<gene>
    <name evidence="1" type="ORF">HAX54_012469</name>
</gene>
<evidence type="ECO:0000313" key="1">
    <source>
        <dbReference type="EMBL" id="MCD7471800.1"/>
    </source>
</evidence>
<organism evidence="1 2">
    <name type="scientific">Datura stramonium</name>
    <name type="common">Jimsonweed</name>
    <name type="synonym">Common thornapple</name>
    <dbReference type="NCBI Taxonomy" id="4076"/>
    <lineage>
        <taxon>Eukaryota</taxon>
        <taxon>Viridiplantae</taxon>
        <taxon>Streptophyta</taxon>
        <taxon>Embryophyta</taxon>
        <taxon>Tracheophyta</taxon>
        <taxon>Spermatophyta</taxon>
        <taxon>Magnoliopsida</taxon>
        <taxon>eudicotyledons</taxon>
        <taxon>Gunneridae</taxon>
        <taxon>Pentapetalae</taxon>
        <taxon>asterids</taxon>
        <taxon>lamiids</taxon>
        <taxon>Solanales</taxon>
        <taxon>Solanaceae</taxon>
        <taxon>Solanoideae</taxon>
        <taxon>Datureae</taxon>
        <taxon>Datura</taxon>
    </lineage>
</organism>
<reference evidence="1 2" key="1">
    <citation type="journal article" date="2021" name="BMC Genomics">
        <title>Datura genome reveals duplications of psychoactive alkaloid biosynthetic genes and high mutation rate following tissue culture.</title>
        <authorList>
            <person name="Rajewski A."/>
            <person name="Carter-House D."/>
            <person name="Stajich J."/>
            <person name="Litt A."/>
        </authorList>
    </citation>
    <scope>NUCLEOTIDE SEQUENCE [LARGE SCALE GENOMIC DNA]</scope>
    <source>
        <strain evidence="1">AR-01</strain>
    </source>
</reference>
<dbReference type="EMBL" id="JACEIK010001725">
    <property type="protein sequence ID" value="MCD7471800.1"/>
    <property type="molecule type" value="Genomic_DNA"/>
</dbReference>
<protein>
    <submittedName>
        <fullName evidence="1">Uncharacterized protein</fullName>
    </submittedName>
</protein>
<dbReference type="Proteomes" id="UP000823775">
    <property type="component" value="Unassembled WGS sequence"/>
</dbReference>
<accession>A0ABS8TJU5</accession>
<comment type="caution">
    <text evidence="1">The sequence shown here is derived from an EMBL/GenBank/DDBJ whole genome shotgun (WGS) entry which is preliminary data.</text>
</comment>
<evidence type="ECO:0000313" key="2">
    <source>
        <dbReference type="Proteomes" id="UP000823775"/>
    </source>
</evidence>
<feature type="non-terminal residue" evidence="1">
    <location>
        <position position="1"/>
    </location>
</feature>
<name>A0ABS8TJU5_DATST</name>
<keyword evidence="2" id="KW-1185">Reference proteome</keyword>
<sequence length="75" mass="8958">ELSYPYRPRKNTLTCPDNDWWDLQSGIDQFVFMAIEDLTVIFSRHREHISEHGDGWVDARDWREKNHATSFPILP</sequence>
<proteinExistence type="predicted"/>